<dbReference type="InterPro" id="IPR009959">
    <property type="entry name" value="Cyclase_SnoaL-like"/>
</dbReference>
<dbReference type="SUPFAM" id="SSF54427">
    <property type="entry name" value="NTF2-like"/>
    <property type="match status" value="1"/>
</dbReference>
<accession>A0A1G6LWD3</accession>
<dbReference type="AlphaFoldDB" id="A0A1G6LWD3"/>
<dbReference type="EMBL" id="FMYW01000008">
    <property type="protein sequence ID" value="SDC47045.1"/>
    <property type="molecule type" value="Genomic_DNA"/>
</dbReference>
<reference evidence="2" key="1">
    <citation type="submission" date="2016-10" db="EMBL/GenBank/DDBJ databases">
        <authorList>
            <person name="Varghese N."/>
            <person name="Submissions S."/>
        </authorList>
    </citation>
    <scope>NUCLEOTIDE SEQUENCE [LARGE SCALE GENOMIC DNA]</scope>
    <source>
        <strain evidence="2">DSM 11005</strain>
    </source>
</reference>
<evidence type="ECO:0008006" key="3">
    <source>
        <dbReference type="Google" id="ProtNLM"/>
    </source>
</evidence>
<evidence type="ECO:0000313" key="2">
    <source>
        <dbReference type="Proteomes" id="UP000198943"/>
    </source>
</evidence>
<evidence type="ECO:0000313" key="1">
    <source>
        <dbReference type="EMBL" id="SDC47045.1"/>
    </source>
</evidence>
<dbReference type="PANTHER" id="PTHR38436">
    <property type="entry name" value="POLYKETIDE CYCLASE SNOAL-LIKE DOMAIN"/>
    <property type="match status" value="1"/>
</dbReference>
<organism evidence="1 2">
    <name type="scientific">Succiniclasticum ruminis</name>
    <dbReference type="NCBI Taxonomy" id="40841"/>
    <lineage>
        <taxon>Bacteria</taxon>
        <taxon>Bacillati</taxon>
        <taxon>Bacillota</taxon>
        <taxon>Negativicutes</taxon>
        <taxon>Acidaminococcales</taxon>
        <taxon>Acidaminococcaceae</taxon>
        <taxon>Succiniclasticum</taxon>
    </lineage>
</organism>
<dbReference type="RefSeq" id="WP_093730371.1">
    <property type="nucleotide sequence ID" value="NZ_FMYW01000008.1"/>
</dbReference>
<name>A0A1G6LWD3_9FIRM</name>
<gene>
    <name evidence="1" type="ORF">SAMN04487864_10844</name>
</gene>
<dbReference type="InterPro" id="IPR032710">
    <property type="entry name" value="NTF2-like_dom_sf"/>
</dbReference>
<dbReference type="PANTHER" id="PTHR38436:SF1">
    <property type="entry name" value="ESTER CYCLASE"/>
    <property type="match status" value="1"/>
</dbReference>
<dbReference type="Gene3D" id="3.10.450.50">
    <property type="match status" value="1"/>
</dbReference>
<keyword evidence="2" id="KW-1185">Reference proteome</keyword>
<sequence>MNKAESNETIMKQFEIMINTADEALSQRLISEKASFFTPASPVPLYGGKGYLSVVHWMRQGFSDVQWKLEEMVAADDKVAVRWTMTGTHDGDFLGIKATGKKISVCVMNFYYFDEDGKIINDIAAEGMIGILRGIGALTL</sequence>
<dbReference type="OrthoDB" id="7876517at2"/>
<proteinExistence type="predicted"/>
<dbReference type="Proteomes" id="UP000198943">
    <property type="component" value="Unassembled WGS sequence"/>
</dbReference>
<protein>
    <recommendedName>
        <fullName evidence="3">SnoaL-like polyketide cyclase</fullName>
    </recommendedName>
</protein>
<dbReference type="Pfam" id="PF07366">
    <property type="entry name" value="SnoaL"/>
    <property type="match status" value="1"/>
</dbReference>
<dbReference type="GO" id="GO:0030638">
    <property type="term" value="P:polyketide metabolic process"/>
    <property type="evidence" value="ECO:0007669"/>
    <property type="project" value="InterPro"/>
</dbReference>